<evidence type="ECO:0000313" key="1">
    <source>
        <dbReference type="EMBL" id="ANI92444.1"/>
    </source>
</evidence>
<dbReference type="EMBL" id="CP015961">
    <property type="protein sequence ID" value="ANI92444.1"/>
    <property type="molecule type" value="Genomic_DNA"/>
</dbReference>
<dbReference type="STRING" id="499555.BJL86_1668"/>
<gene>
    <name evidence="1" type="ORF">BJL86_1668</name>
</gene>
<sequence>MHTCLPTFATHLPAAAWGGAAIDSGIHALLGSAPLAKVALDDAFGGDLSAVGAHWERFRAELFAVNGTAMLDVGKLYTESVLLLRAVAATDTSAEAAEVLSLAPATSGDLSALPPHPELSAYAMSQGGAVILREPRSGVTAVVTIPPARTERTWNVRLFSEVPMAPQAPSISHATAELTDSVHGAAEIIAASSGVFNARDGAAPAMPESMPTDLPSAIGGRAAQLIERADTIENIRMMANAAESRRGAPTEQQPVLWKLQSAVNLARRAAVSGFAADQLEVFRSRSGAADPTAFQDPNAQSWAN</sequence>
<proteinExistence type="predicted"/>
<organism evidence="1 2">
    <name type="scientific">Dietzia timorensis</name>
    <dbReference type="NCBI Taxonomy" id="499555"/>
    <lineage>
        <taxon>Bacteria</taxon>
        <taxon>Bacillati</taxon>
        <taxon>Actinomycetota</taxon>
        <taxon>Actinomycetes</taxon>
        <taxon>Mycobacteriales</taxon>
        <taxon>Dietziaceae</taxon>
        <taxon>Dietzia</taxon>
    </lineage>
</organism>
<protein>
    <submittedName>
        <fullName evidence="1">Uncharacterized protein</fullName>
    </submittedName>
</protein>
<keyword evidence="2" id="KW-1185">Reference proteome</keyword>
<name>A0A173LLG6_9ACTN</name>
<dbReference type="KEGG" id="dtm:BJL86_1668"/>
<evidence type="ECO:0000313" key="2">
    <source>
        <dbReference type="Proteomes" id="UP000186104"/>
    </source>
</evidence>
<dbReference type="RefSeq" id="WP_067471130.1">
    <property type="nucleotide sequence ID" value="NZ_CP015961.1"/>
</dbReference>
<dbReference type="Proteomes" id="UP000186104">
    <property type="component" value="Chromosome"/>
</dbReference>
<reference evidence="1 2" key="1">
    <citation type="submission" date="2016-06" db="EMBL/GenBank/DDBJ databases">
        <title>Complete genome sequence of a saline-alkali tolerant type strain Dietzia timorensis ID05-A0528T.</title>
        <authorList>
            <person name="Wu X."/>
        </authorList>
    </citation>
    <scope>NUCLEOTIDE SEQUENCE [LARGE SCALE GENOMIC DNA]</scope>
    <source>
        <strain evidence="1 2">ID05-A0528</strain>
    </source>
</reference>
<dbReference type="AlphaFoldDB" id="A0A173LLG6"/>
<accession>A0A173LLG6</accession>